<gene>
    <name evidence="2" type="ORF">QHF89_11440</name>
</gene>
<feature type="transmembrane region" description="Helical" evidence="1">
    <location>
        <begin position="65"/>
        <end position="81"/>
    </location>
</feature>
<organism evidence="2 3">
    <name type="scientific">Polyangium sorediatum</name>
    <dbReference type="NCBI Taxonomy" id="889274"/>
    <lineage>
        <taxon>Bacteria</taxon>
        <taxon>Pseudomonadati</taxon>
        <taxon>Myxococcota</taxon>
        <taxon>Polyangia</taxon>
        <taxon>Polyangiales</taxon>
        <taxon>Polyangiaceae</taxon>
        <taxon>Polyangium</taxon>
    </lineage>
</organism>
<keyword evidence="1" id="KW-0812">Transmembrane</keyword>
<evidence type="ECO:0000313" key="3">
    <source>
        <dbReference type="Proteomes" id="UP001160301"/>
    </source>
</evidence>
<evidence type="ECO:0000313" key="2">
    <source>
        <dbReference type="EMBL" id="MDI1430116.1"/>
    </source>
</evidence>
<dbReference type="Proteomes" id="UP001160301">
    <property type="component" value="Unassembled WGS sequence"/>
</dbReference>
<keyword evidence="1" id="KW-0472">Membrane</keyword>
<keyword evidence="3" id="KW-1185">Reference proteome</keyword>
<dbReference type="RefSeq" id="WP_136969374.1">
    <property type="nucleotide sequence ID" value="NZ_JARZHI010000007.1"/>
</dbReference>
<reference evidence="2 3" key="1">
    <citation type="submission" date="2023-04" db="EMBL/GenBank/DDBJ databases">
        <title>The genome sequence of Polyangium sorediatum DSM14670.</title>
        <authorList>
            <person name="Zhang X."/>
        </authorList>
    </citation>
    <scope>NUCLEOTIDE SEQUENCE [LARGE SCALE GENOMIC DNA]</scope>
    <source>
        <strain evidence="2 3">DSM 14670</strain>
    </source>
</reference>
<feature type="transmembrane region" description="Helical" evidence="1">
    <location>
        <begin position="101"/>
        <end position="118"/>
    </location>
</feature>
<feature type="transmembrane region" description="Helical" evidence="1">
    <location>
        <begin position="36"/>
        <end position="56"/>
    </location>
</feature>
<keyword evidence="1" id="KW-1133">Transmembrane helix</keyword>
<sequence>MTAPHVALGILALLAGALWRLEVEWRGWEGLRWAGYFHLAVPIGVASFLVWTWIFLDVPSPRRRAAIVSVLAFVAAMAVPLTEVSLRTVFSRFFVAHPLPWPVLFWWLFAPSLVVGVLRAFRVPVESRRWVLGQALFVAAWPLATIVAQVVPQHGHSDAIHAFKSGLVVPFFVIALGISMPTRTLGKA</sequence>
<name>A0ABT6NP58_9BACT</name>
<protein>
    <submittedName>
        <fullName evidence="2">Uncharacterized protein</fullName>
    </submittedName>
</protein>
<feature type="transmembrane region" description="Helical" evidence="1">
    <location>
        <begin position="163"/>
        <end position="182"/>
    </location>
</feature>
<proteinExistence type="predicted"/>
<comment type="caution">
    <text evidence="2">The sequence shown here is derived from an EMBL/GenBank/DDBJ whole genome shotgun (WGS) entry which is preliminary data.</text>
</comment>
<accession>A0ABT6NP58</accession>
<evidence type="ECO:0000256" key="1">
    <source>
        <dbReference type="SAM" id="Phobius"/>
    </source>
</evidence>
<feature type="transmembrane region" description="Helical" evidence="1">
    <location>
        <begin position="130"/>
        <end position="151"/>
    </location>
</feature>
<dbReference type="EMBL" id="JARZHI010000007">
    <property type="protein sequence ID" value="MDI1430116.1"/>
    <property type="molecule type" value="Genomic_DNA"/>
</dbReference>